<dbReference type="Proteomes" id="UP000216057">
    <property type="component" value="Unassembled WGS sequence"/>
</dbReference>
<dbReference type="PANTHER" id="PTHR21708:SF26">
    <property type="entry name" value="2-DEHYDROPANTOATE 2-REDUCTASE"/>
    <property type="match status" value="1"/>
</dbReference>
<reference evidence="7 9" key="1">
    <citation type="journal article" date="2017" name="BMC Genomics">
        <title>Comparative genomic and phylogenomic analyses of the Bifidobacteriaceae family.</title>
        <authorList>
            <person name="Lugli G.A."/>
            <person name="Milani C."/>
            <person name="Turroni F."/>
            <person name="Duranti S."/>
            <person name="Mancabelli L."/>
            <person name="Mangifesta M."/>
            <person name="Ferrario C."/>
            <person name="Modesto M."/>
            <person name="Mattarelli P."/>
            <person name="Jiri K."/>
            <person name="van Sinderen D."/>
            <person name="Ventura M."/>
        </authorList>
    </citation>
    <scope>NUCLEOTIDE SEQUENCE [LARGE SCALE GENOMIC DNA]</scope>
    <source>
        <strain evidence="7 9">DSM 100216</strain>
    </source>
</reference>
<dbReference type="GO" id="GO:0008677">
    <property type="term" value="F:2-dehydropantoate 2-reductase activity"/>
    <property type="evidence" value="ECO:0007669"/>
    <property type="project" value="UniProtKB-EC"/>
</dbReference>
<feature type="domain" description="Ketopantoate reductase C-terminal" evidence="6">
    <location>
        <begin position="175"/>
        <end position="296"/>
    </location>
</feature>
<keyword evidence="4" id="KW-0566">Pantothenate biosynthesis</keyword>
<sequence>MAIRTVSIIGLGAEGSVAYYAARRSLGAGRVRVIATGERAERLKRDGMVINGESYELNVVAPGEGRSAPDLLVVAVKSYQLQGILDDIAREIDGHTTLMSLINGLSSEETLARRFGAGHVVYCMSKINAKKSGNHVDFKPVGQIAIGEKDGTVSGRVKDAHALFADAVPCAISDDIYLEIWRKYMLNAACNTVEAIFRGRHRWFQRIPEARDAMECVMREIVALAEAMDVGLTQRDIRDLDGFFDDYDPDGMCSMVQDVLHGNQTEIDMFMGEALRMGREHGVDLPVCRFVYDIITSIDKANAGALDERVNESPDV</sequence>
<dbReference type="AlphaFoldDB" id="A0A261GCX9"/>
<dbReference type="NCBIfam" id="TIGR00745">
    <property type="entry name" value="apbA_panE"/>
    <property type="match status" value="1"/>
</dbReference>
<evidence type="ECO:0000256" key="2">
    <source>
        <dbReference type="ARBA" id="ARBA00022857"/>
    </source>
</evidence>
<dbReference type="SUPFAM" id="SSF51735">
    <property type="entry name" value="NAD(P)-binding Rossmann-fold domains"/>
    <property type="match status" value="1"/>
</dbReference>
<comment type="function">
    <text evidence="4">Catalyzes the NADPH-dependent reduction of ketopantoate into pantoic acid.</text>
</comment>
<dbReference type="EMBL" id="CP062938">
    <property type="protein sequence ID" value="QOL31378.1"/>
    <property type="molecule type" value="Genomic_DNA"/>
</dbReference>
<name>A0A261GCX9_9BIFI</name>
<evidence type="ECO:0000256" key="1">
    <source>
        <dbReference type="ARBA" id="ARBA00007870"/>
    </source>
</evidence>
<dbReference type="GO" id="GO:0005737">
    <property type="term" value="C:cytoplasm"/>
    <property type="evidence" value="ECO:0007669"/>
    <property type="project" value="TreeGrafter"/>
</dbReference>
<organism evidence="7 9">
    <name type="scientific">Bifidobacterium eulemuris</name>
    <dbReference type="NCBI Taxonomy" id="1765219"/>
    <lineage>
        <taxon>Bacteria</taxon>
        <taxon>Bacillati</taxon>
        <taxon>Actinomycetota</taxon>
        <taxon>Actinomycetes</taxon>
        <taxon>Bifidobacteriales</taxon>
        <taxon>Bifidobacteriaceae</taxon>
        <taxon>Bifidobacterium</taxon>
    </lineage>
</organism>
<dbReference type="InterPro" id="IPR013328">
    <property type="entry name" value="6PGD_dom2"/>
</dbReference>
<evidence type="ECO:0000259" key="5">
    <source>
        <dbReference type="Pfam" id="PF02558"/>
    </source>
</evidence>
<dbReference type="KEGG" id="beu:BE0216_02060"/>
<keyword evidence="3 4" id="KW-0560">Oxidoreductase</keyword>
<dbReference type="Pfam" id="PF08546">
    <property type="entry name" value="ApbA_C"/>
    <property type="match status" value="1"/>
</dbReference>
<evidence type="ECO:0000256" key="4">
    <source>
        <dbReference type="RuleBase" id="RU362068"/>
    </source>
</evidence>
<comment type="similarity">
    <text evidence="1 4">Belongs to the ketopantoate reductase family.</text>
</comment>
<dbReference type="SUPFAM" id="SSF48179">
    <property type="entry name" value="6-phosphogluconate dehydrogenase C-terminal domain-like"/>
    <property type="match status" value="1"/>
</dbReference>
<dbReference type="InterPro" id="IPR013752">
    <property type="entry name" value="KPA_reductase"/>
</dbReference>
<reference evidence="8 10" key="2">
    <citation type="submission" date="2020-10" db="EMBL/GenBank/DDBJ databases">
        <title>Genome sequencing of Bifidobacterium eulemuris_DSMZ_100216.</title>
        <authorList>
            <person name="Kim J."/>
        </authorList>
    </citation>
    <scope>NUCLEOTIDE SEQUENCE [LARGE SCALE GENOMIC DNA]</scope>
    <source>
        <strain evidence="8 10">DSM 100216</strain>
    </source>
</reference>
<dbReference type="EC" id="1.1.1.169" evidence="4"/>
<dbReference type="Proteomes" id="UP000593943">
    <property type="component" value="Chromosome"/>
</dbReference>
<dbReference type="RefSeq" id="WP_158217172.1">
    <property type="nucleotide sequence ID" value="NZ_CP062938.1"/>
</dbReference>
<keyword evidence="10" id="KW-1185">Reference proteome</keyword>
<dbReference type="Gene3D" id="1.10.1040.10">
    <property type="entry name" value="N-(1-d-carboxylethyl)-l-norvaline Dehydrogenase, domain 2"/>
    <property type="match status" value="1"/>
</dbReference>
<dbReference type="GO" id="GO:0015940">
    <property type="term" value="P:pantothenate biosynthetic process"/>
    <property type="evidence" value="ECO:0007669"/>
    <property type="project" value="UniProtKB-UniPathway"/>
</dbReference>
<evidence type="ECO:0000256" key="3">
    <source>
        <dbReference type="ARBA" id="ARBA00023002"/>
    </source>
</evidence>
<dbReference type="InterPro" id="IPR036291">
    <property type="entry name" value="NAD(P)-bd_dom_sf"/>
</dbReference>
<dbReference type="Pfam" id="PF02558">
    <property type="entry name" value="ApbA"/>
    <property type="match status" value="1"/>
</dbReference>
<accession>A0A261GCX9</accession>
<dbReference type="InterPro" id="IPR003710">
    <property type="entry name" value="ApbA"/>
</dbReference>
<evidence type="ECO:0000313" key="9">
    <source>
        <dbReference type="Proteomes" id="UP000216057"/>
    </source>
</evidence>
<keyword evidence="2 4" id="KW-0521">NADP</keyword>
<dbReference type="InterPro" id="IPR013332">
    <property type="entry name" value="KPR_N"/>
</dbReference>
<dbReference type="UniPathway" id="UPA00028">
    <property type="reaction ID" value="UER00004"/>
</dbReference>
<dbReference type="PANTHER" id="PTHR21708">
    <property type="entry name" value="PROBABLE 2-DEHYDROPANTOATE 2-REDUCTASE"/>
    <property type="match status" value="1"/>
</dbReference>
<proteinExistence type="inferred from homology"/>
<protein>
    <recommendedName>
        <fullName evidence="4">2-dehydropantoate 2-reductase</fullName>
        <ecNumber evidence="4">1.1.1.169</ecNumber>
    </recommendedName>
    <alternativeName>
        <fullName evidence="4">Ketopantoate reductase</fullName>
    </alternativeName>
</protein>
<comment type="catalytic activity">
    <reaction evidence="4">
        <text>(R)-pantoate + NADP(+) = 2-dehydropantoate + NADPH + H(+)</text>
        <dbReference type="Rhea" id="RHEA:16233"/>
        <dbReference type="ChEBI" id="CHEBI:11561"/>
        <dbReference type="ChEBI" id="CHEBI:15378"/>
        <dbReference type="ChEBI" id="CHEBI:15980"/>
        <dbReference type="ChEBI" id="CHEBI:57783"/>
        <dbReference type="ChEBI" id="CHEBI:58349"/>
        <dbReference type="EC" id="1.1.1.169"/>
    </reaction>
</comment>
<dbReference type="InterPro" id="IPR051402">
    <property type="entry name" value="KPR-Related"/>
</dbReference>
<dbReference type="Gene3D" id="3.40.50.720">
    <property type="entry name" value="NAD(P)-binding Rossmann-like Domain"/>
    <property type="match status" value="1"/>
</dbReference>
<evidence type="ECO:0000259" key="6">
    <source>
        <dbReference type="Pfam" id="PF08546"/>
    </source>
</evidence>
<feature type="domain" description="Ketopantoate reductase N-terminal" evidence="5">
    <location>
        <begin position="7"/>
        <end position="150"/>
    </location>
</feature>
<evidence type="ECO:0000313" key="8">
    <source>
        <dbReference type="EMBL" id="QOL31378.1"/>
    </source>
</evidence>
<comment type="pathway">
    <text evidence="4">Cofactor biosynthesis; (R)-pantothenate biosynthesis; (R)-pantoate from 3-methyl-2-oxobutanoate: step 2/2.</text>
</comment>
<gene>
    <name evidence="8" type="ORF">BE0216_02060</name>
    <name evidence="7" type="ORF">BEUL_0509</name>
</gene>
<dbReference type="EMBL" id="MWWZ01000004">
    <property type="protein sequence ID" value="OZG69103.1"/>
    <property type="molecule type" value="Genomic_DNA"/>
</dbReference>
<evidence type="ECO:0000313" key="7">
    <source>
        <dbReference type="EMBL" id="OZG69103.1"/>
    </source>
</evidence>
<evidence type="ECO:0000313" key="10">
    <source>
        <dbReference type="Proteomes" id="UP000593943"/>
    </source>
</evidence>
<dbReference type="InterPro" id="IPR008927">
    <property type="entry name" value="6-PGluconate_DH-like_C_sf"/>
</dbReference>
<dbReference type="OrthoDB" id="9796561at2"/>